<dbReference type="RefSeq" id="XP_032802047.1">
    <property type="nucleotide sequence ID" value="XM_032946156.1"/>
</dbReference>
<keyword evidence="2" id="KW-0723">Serine/threonine-protein kinase</keyword>
<keyword evidence="11" id="KW-1185">Reference proteome</keyword>
<accession>A0AAJ7SMF8</accession>
<dbReference type="GO" id="GO:0005524">
    <property type="term" value="F:ATP binding"/>
    <property type="evidence" value="ECO:0007669"/>
    <property type="project" value="UniProtKB-UniRule"/>
</dbReference>
<keyword evidence="5 12" id="KW-0418">Kinase</keyword>
<organism evidence="11 12">
    <name type="scientific">Petromyzon marinus</name>
    <name type="common">Sea lamprey</name>
    <dbReference type="NCBI Taxonomy" id="7757"/>
    <lineage>
        <taxon>Eukaryota</taxon>
        <taxon>Metazoa</taxon>
        <taxon>Chordata</taxon>
        <taxon>Craniata</taxon>
        <taxon>Vertebrata</taxon>
        <taxon>Cyclostomata</taxon>
        <taxon>Hyperoartia</taxon>
        <taxon>Petromyzontiformes</taxon>
        <taxon>Petromyzontidae</taxon>
        <taxon>Petromyzon</taxon>
    </lineage>
</organism>
<comment type="catalytic activity">
    <reaction evidence="7">
        <text>L-threonyl-[protein] + ATP = O-phospho-L-threonyl-[protein] + ADP + H(+)</text>
        <dbReference type="Rhea" id="RHEA:46608"/>
        <dbReference type="Rhea" id="RHEA-COMP:11060"/>
        <dbReference type="Rhea" id="RHEA-COMP:11605"/>
        <dbReference type="ChEBI" id="CHEBI:15378"/>
        <dbReference type="ChEBI" id="CHEBI:30013"/>
        <dbReference type="ChEBI" id="CHEBI:30616"/>
        <dbReference type="ChEBI" id="CHEBI:61977"/>
        <dbReference type="ChEBI" id="CHEBI:456216"/>
        <dbReference type="EC" id="2.7.11.1"/>
    </reaction>
</comment>
<evidence type="ECO:0000256" key="6">
    <source>
        <dbReference type="ARBA" id="ARBA00022840"/>
    </source>
</evidence>
<feature type="domain" description="Protein kinase" evidence="10">
    <location>
        <begin position="30"/>
        <end position="281"/>
    </location>
</feature>
<dbReference type="FunFam" id="1.10.510.10:FF:000571">
    <property type="entry name" value="Maternal embryonic leucine zipper kinase"/>
    <property type="match status" value="1"/>
</dbReference>
<dbReference type="SUPFAM" id="SSF56112">
    <property type="entry name" value="Protein kinase-like (PK-like)"/>
    <property type="match status" value="1"/>
</dbReference>
<dbReference type="CTD" id="167359"/>
<evidence type="ECO:0000256" key="4">
    <source>
        <dbReference type="ARBA" id="ARBA00022741"/>
    </source>
</evidence>
<dbReference type="Pfam" id="PF00069">
    <property type="entry name" value="Pkinase"/>
    <property type="match status" value="1"/>
</dbReference>
<dbReference type="KEGG" id="pmrn:116938681"/>
<proteinExistence type="predicted"/>
<dbReference type="InterPro" id="IPR000719">
    <property type="entry name" value="Prot_kinase_dom"/>
</dbReference>
<evidence type="ECO:0000256" key="1">
    <source>
        <dbReference type="ARBA" id="ARBA00012513"/>
    </source>
</evidence>
<dbReference type="GO" id="GO:0035556">
    <property type="term" value="P:intracellular signal transduction"/>
    <property type="evidence" value="ECO:0007669"/>
    <property type="project" value="TreeGrafter"/>
</dbReference>
<evidence type="ECO:0000256" key="9">
    <source>
        <dbReference type="PROSITE-ProRule" id="PRU10141"/>
    </source>
</evidence>
<dbReference type="FunFam" id="3.30.200.20:FF:000003">
    <property type="entry name" value="Non-specific serine/threonine protein kinase"/>
    <property type="match status" value="1"/>
</dbReference>
<dbReference type="GO" id="GO:0050321">
    <property type="term" value="F:tau-protein kinase activity"/>
    <property type="evidence" value="ECO:0007669"/>
    <property type="project" value="TreeGrafter"/>
</dbReference>
<dbReference type="PANTHER" id="PTHR24346:SF49">
    <property type="entry name" value="NIM1 SERINE_THREONINE PROTEIN KINASE"/>
    <property type="match status" value="1"/>
</dbReference>
<dbReference type="GO" id="GO:0005737">
    <property type="term" value="C:cytoplasm"/>
    <property type="evidence" value="ECO:0007669"/>
    <property type="project" value="TreeGrafter"/>
</dbReference>
<dbReference type="InterPro" id="IPR017441">
    <property type="entry name" value="Protein_kinase_ATP_BS"/>
</dbReference>
<sequence>MTPFEKLTWEARTDEVAVRESVLGKRISFYRIRGEIGSGNFSQVKLGVHLLTREKVAIKLLDKSRMDERTLCLLSCEILAMELLRHPNVVRLYEVVDTPSRLHLVMEYAPGGELFTRVSTVGALPHDEAKLVFAQITAAVKHMHECGVVHRDLKAENVFYAGNCWVKVGDFGFSTTVTPNERLSTFCGSPPYAAPELFRDQSYLGPQVDVWALGVLLFFIASGTLPFRADTVGKLKLSILDGCFSVPLRVPASCCNLITTILRPLPDERPTAAQILRSEWLRGIHAPEPYPPYPLGPRYLLQEDPECIRGAAAMATEEVAPVDAERVAEDNQAVEVMADDSRVAATMVDNARGAAVMTGERAAKTEVRRTLVMPGDTRQRGVMAAEGPATIDTVRAAVIATDTRGAAQMTTKEAAVTDSGVVAPTPITDDTVATETRLGVTAGSAKTVPSPSSSSLRPSCSLLAEELLEVRELLEELGITSDVVRNNGDDGDARSCVTGTYRIVLHRVQRRRRPEGPVFPVLAEESRRTLPNGIGVDGAASSGVAGGVAMAAGIALAAARAGGRRLYRDTRDRVAVAQRSKLCAIL</sequence>
<dbReference type="Gene3D" id="1.10.510.10">
    <property type="entry name" value="Transferase(Phosphotransferase) domain 1"/>
    <property type="match status" value="1"/>
</dbReference>
<evidence type="ECO:0000256" key="8">
    <source>
        <dbReference type="ARBA" id="ARBA00048679"/>
    </source>
</evidence>
<dbReference type="PANTHER" id="PTHR24346">
    <property type="entry name" value="MAP/MICROTUBULE AFFINITY-REGULATING KINASE"/>
    <property type="match status" value="1"/>
</dbReference>
<keyword evidence="6 9" id="KW-0067">ATP-binding</keyword>
<dbReference type="EC" id="2.7.11.1" evidence="1"/>
<dbReference type="PROSITE" id="PS00107">
    <property type="entry name" value="PROTEIN_KINASE_ATP"/>
    <property type="match status" value="1"/>
</dbReference>
<dbReference type="InterPro" id="IPR008271">
    <property type="entry name" value="Ser/Thr_kinase_AS"/>
</dbReference>
<reference evidence="12" key="1">
    <citation type="submission" date="2025-08" db="UniProtKB">
        <authorList>
            <consortium name="RefSeq"/>
        </authorList>
    </citation>
    <scope>IDENTIFICATION</scope>
    <source>
        <tissue evidence="12">Sperm</tissue>
    </source>
</reference>
<dbReference type="Proteomes" id="UP001318040">
    <property type="component" value="Chromosome 1"/>
</dbReference>
<dbReference type="InterPro" id="IPR011009">
    <property type="entry name" value="Kinase-like_dom_sf"/>
</dbReference>
<keyword evidence="3" id="KW-0808">Transferase</keyword>
<dbReference type="SMART" id="SM00220">
    <property type="entry name" value="S_TKc"/>
    <property type="match status" value="1"/>
</dbReference>
<dbReference type="PROSITE" id="PS50011">
    <property type="entry name" value="PROTEIN_KINASE_DOM"/>
    <property type="match status" value="1"/>
</dbReference>
<protein>
    <recommendedName>
        <fullName evidence="1">non-specific serine/threonine protein kinase</fullName>
        <ecNumber evidence="1">2.7.11.1</ecNumber>
    </recommendedName>
</protein>
<dbReference type="AlphaFoldDB" id="A0AAJ7SMF8"/>
<dbReference type="PROSITE" id="PS00108">
    <property type="entry name" value="PROTEIN_KINASE_ST"/>
    <property type="match status" value="1"/>
</dbReference>
<dbReference type="GO" id="GO:0000226">
    <property type="term" value="P:microtubule cytoskeleton organization"/>
    <property type="evidence" value="ECO:0007669"/>
    <property type="project" value="TreeGrafter"/>
</dbReference>
<feature type="binding site" evidence="9">
    <location>
        <position position="59"/>
    </location>
    <ligand>
        <name>ATP</name>
        <dbReference type="ChEBI" id="CHEBI:30616"/>
    </ligand>
</feature>
<evidence type="ECO:0000256" key="2">
    <source>
        <dbReference type="ARBA" id="ARBA00022527"/>
    </source>
</evidence>
<evidence type="ECO:0000313" key="12">
    <source>
        <dbReference type="RefSeq" id="XP_032802047.1"/>
    </source>
</evidence>
<evidence type="ECO:0000256" key="3">
    <source>
        <dbReference type="ARBA" id="ARBA00022679"/>
    </source>
</evidence>
<evidence type="ECO:0000313" key="11">
    <source>
        <dbReference type="Proteomes" id="UP001318040"/>
    </source>
</evidence>
<keyword evidence="4 9" id="KW-0547">Nucleotide-binding</keyword>
<name>A0AAJ7SMF8_PETMA</name>
<gene>
    <name evidence="12" type="primary">NIM1K</name>
</gene>
<comment type="catalytic activity">
    <reaction evidence="8">
        <text>L-seryl-[protein] + ATP = O-phospho-L-seryl-[protein] + ADP + H(+)</text>
        <dbReference type="Rhea" id="RHEA:17989"/>
        <dbReference type="Rhea" id="RHEA-COMP:9863"/>
        <dbReference type="Rhea" id="RHEA-COMP:11604"/>
        <dbReference type="ChEBI" id="CHEBI:15378"/>
        <dbReference type="ChEBI" id="CHEBI:29999"/>
        <dbReference type="ChEBI" id="CHEBI:30616"/>
        <dbReference type="ChEBI" id="CHEBI:83421"/>
        <dbReference type="ChEBI" id="CHEBI:456216"/>
        <dbReference type="EC" id="2.7.11.1"/>
    </reaction>
</comment>
<evidence type="ECO:0000259" key="10">
    <source>
        <dbReference type="PROSITE" id="PS50011"/>
    </source>
</evidence>
<evidence type="ECO:0000256" key="7">
    <source>
        <dbReference type="ARBA" id="ARBA00047899"/>
    </source>
</evidence>
<evidence type="ECO:0000256" key="5">
    <source>
        <dbReference type="ARBA" id="ARBA00022777"/>
    </source>
</evidence>